<keyword evidence="1" id="KW-0560">Oxidoreductase</keyword>
<evidence type="ECO:0000256" key="2">
    <source>
        <dbReference type="ARBA" id="ARBA00022862"/>
    </source>
</evidence>
<dbReference type="InterPro" id="IPR050455">
    <property type="entry name" value="Tpx_Peroxidase_subfamily"/>
</dbReference>
<evidence type="ECO:0000313" key="6">
    <source>
        <dbReference type="EMBL" id="BDR57899.1"/>
    </source>
</evidence>
<proteinExistence type="predicted"/>
<dbReference type="GO" id="GO:0008379">
    <property type="term" value="F:thioredoxin peroxidase activity"/>
    <property type="evidence" value="ECO:0007669"/>
    <property type="project" value="InterPro"/>
</dbReference>
<dbReference type="InterPro" id="IPR013766">
    <property type="entry name" value="Thioredoxin_domain"/>
</dbReference>
<evidence type="ECO:0000256" key="1">
    <source>
        <dbReference type="ARBA" id="ARBA00022559"/>
    </source>
</evidence>
<accession>A0AAU9CV95</accession>
<dbReference type="Proteomes" id="UP001321861">
    <property type="component" value="Chromosome"/>
</dbReference>
<gene>
    <name evidence="6" type="primary">tpx</name>
    <name evidence="6" type="ORF">XA3_03400</name>
</gene>
<organism evidence="6 7">
    <name type="scientific">Xylocopilactobacillus apicola</name>
    <dbReference type="NCBI Taxonomy" id="2932184"/>
    <lineage>
        <taxon>Bacteria</taxon>
        <taxon>Bacillati</taxon>
        <taxon>Bacillota</taxon>
        <taxon>Bacilli</taxon>
        <taxon>Lactobacillales</taxon>
        <taxon>Lactobacillaceae</taxon>
        <taxon>Xylocopilactobacillus</taxon>
    </lineage>
</organism>
<dbReference type="InterPro" id="IPR002065">
    <property type="entry name" value="TPX"/>
</dbReference>
<dbReference type="Pfam" id="PF00578">
    <property type="entry name" value="AhpC-TSA"/>
    <property type="match status" value="1"/>
</dbReference>
<protein>
    <submittedName>
        <fullName evidence="6">2-Cys peroxiredoxin</fullName>
    </submittedName>
</protein>
<sequence>MEILFHGDKVQLSGDPVALGAQLPDFELLSADRKIVKKAELLGKLTLYSVVPDLNTRVCSISTQKFNQEADRYPAANFITISTNAPEDQQNWCALEGVKSVRVLSDEKLSFGKSMNLFIPTNGLDTRAIYLVDAQGVVVYREIIEEISNEPNYEAALTAIQKEINK</sequence>
<dbReference type="PANTHER" id="PTHR43110">
    <property type="entry name" value="THIOL PEROXIDASE"/>
    <property type="match status" value="1"/>
</dbReference>
<dbReference type="SUPFAM" id="SSF52833">
    <property type="entry name" value="Thioredoxin-like"/>
    <property type="match status" value="1"/>
</dbReference>
<keyword evidence="7" id="KW-1185">Reference proteome</keyword>
<reference evidence="6 7" key="1">
    <citation type="journal article" date="2023" name="Microbiol. Spectr.">
        <title>Symbiosis of Carpenter Bees with Uncharacterized Lactic Acid Bacteria Showing NAD Auxotrophy.</title>
        <authorList>
            <person name="Kawasaki S."/>
            <person name="Ozawa K."/>
            <person name="Mori T."/>
            <person name="Yamamoto A."/>
            <person name="Ito M."/>
            <person name="Ohkuma M."/>
            <person name="Sakamoto M."/>
            <person name="Matsutani M."/>
        </authorList>
    </citation>
    <scope>NUCLEOTIDE SEQUENCE [LARGE SCALE GENOMIC DNA]</scope>
    <source>
        <strain evidence="6 7">XA3</strain>
    </source>
</reference>
<keyword evidence="3" id="KW-1015">Disulfide bond</keyword>
<dbReference type="CDD" id="cd03014">
    <property type="entry name" value="PRX_Atyp2cys"/>
    <property type="match status" value="1"/>
</dbReference>
<name>A0AAU9CV95_9LACO</name>
<dbReference type="NCBIfam" id="NF001808">
    <property type="entry name" value="PRK00522.1"/>
    <property type="match status" value="1"/>
</dbReference>
<dbReference type="KEGG" id="xap:XA3_03400"/>
<evidence type="ECO:0000259" key="5">
    <source>
        <dbReference type="PROSITE" id="PS51352"/>
    </source>
</evidence>
<dbReference type="EMBL" id="AP026802">
    <property type="protein sequence ID" value="BDR57899.1"/>
    <property type="molecule type" value="Genomic_DNA"/>
</dbReference>
<dbReference type="AlphaFoldDB" id="A0AAU9CV95"/>
<dbReference type="InterPro" id="IPR000866">
    <property type="entry name" value="AhpC/TSA"/>
</dbReference>
<dbReference type="PANTHER" id="PTHR43110:SF1">
    <property type="entry name" value="THIOL PEROXIDASE"/>
    <property type="match status" value="1"/>
</dbReference>
<evidence type="ECO:0000256" key="4">
    <source>
        <dbReference type="ARBA" id="ARBA00023284"/>
    </source>
</evidence>
<evidence type="ECO:0000313" key="7">
    <source>
        <dbReference type="Proteomes" id="UP001321861"/>
    </source>
</evidence>
<dbReference type="PROSITE" id="PS51352">
    <property type="entry name" value="THIOREDOXIN_2"/>
    <property type="match status" value="1"/>
</dbReference>
<dbReference type="RefSeq" id="WP_317635832.1">
    <property type="nucleotide sequence ID" value="NZ_AP026802.1"/>
</dbReference>
<feature type="domain" description="Thioredoxin" evidence="5">
    <location>
        <begin position="17"/>
        <end position="165"/>
    </location>
</feature>
<dbReference type="Gene3D" id="3.40.30.10">
    <property type="entry name" value="Glutaredoxin"/>
    <property type="match status" value="1"/>
</dbReference>
<keyword evidence="4" id="KW-0676">Redox-active center</keyword>
<keyword evidence="2" id="KW-0049">Antioxidant</keyword>
<evidence type="ECO:0000256" key="3">
    <source>
        <dbReference type="ARBA" id="ARBA00023157"/>
    </source>
</evidence>
<dbReference type="InterPro" id="IPR036249">
    <property type="entry name" value="Thioredoxin-like_sf"/>
</dbReference>
<keyword evidence="1" id="KW-0575">Peroxidase</keyword>